<organism evidence="8 9">
    <name type="scientific">Venustampulla echinocandica</name>
    <dbReference type="NCBI Taxonomy" id="2656787"/>
    <lineage>
        <taxon>Eukaryota</taxon>
        <taxon>Fungi</taxon>
        <taxon>Dikarya</taxon>
        <taxon>Ascomycota</taxon>
        <taxon>Pezizomycotina</taxon>
        <taxon>Leotiomycetes</taxon>
        <taxon>Helotiales</taxon>
        <taxon>Pleuroascaceae</taxon>
        <taxon>Venustampulla</taxon>
    </lineage>
</organism>
<feature type="compositionally biased region" description="Low complexity" evidence="7">
    <location>
        <begin position="1"/>
        <end position="11"/>
    </location>
</feature>
<feature type="compositionally biased region" description="Basic and acidic residues" evidence="7">
    <location>
        <begin position="87"/>
        <end position="100"/>
    </location>
</feature>
<keyword evidence="4" id="KW-0539">Nucleus</keyword>
<dbReference type="PANTHER" id="PTHR11380:SF5">
    <property type="entry name" value="TRANSCRIPTION INITIATION FACTOR TFIID SUBUNIT 13"/>
    <property type="match status" value="1"/>
</dbReference>
<name>A0A370TRF8_9HELO</name>
<feature type="region of interest" description="Disordered" evidence="7">
    <location>
        <begin position="470"/>
        <end position="501"/>
    </location>
</feature>
<dbReference type="GeneID" id="43598391"/>
<dbReference type="Gene3D" id="1.10.20.10">
    <property type="entry name" value="Histone, subunit A"/>
    <property type="match status" value="1"/>
</dbReference>
<accession>A0A370TRF8</accession>
<comment type="caution">
    <text evidence="8">The sequence shown here is derived from an EMBL/GenBank/DDBJ whole genome shotgun (WGS) entry which is preliminary data.</text>
</comment>
<dbReference type="GO" id="GO:0005669">
    <property type="term" value="C:transcription factor TFIID complex"/>
    <property type="evidence" value="ECO:0007669"/>
    <property type="project" value="TreeGrafter"/>
</dbReference>
<feature type="compositionally biased region" description="Acidic residues" evidence="7">
    <location>
        <begin position="475"/>
        <end position="484"/>
    </location>
</feature>
<gene>
    <name evidence="8" type="ORF">BP5553_05542</name>
</gene>
<evidence type="ECO:0000256" key="5">
    <source>
        <dbReference type="ARBA" id="ARBA00038392"/>
    </source>
</evidence>
<dbReference type="InterPro" id="IPR003195">
    <property type="entry name" value="TFIID_TAF13"/>
</dbReference>
<dbReference type="STRING" id="2656787.A0A370TRF8"/>
<dbReference type="PANTHER" id="PTHR11380">
    <property type="entry name" value="TRANSCRIPTION INITIATION FACTOR TFIID/SUPT3-RELATED"/>
    <property type="match status" value="1"/>
</dbReference>
<comment type="similarity">
    <text evidence="5">Belongs to the TAF13 family.</text>
</comment>
<evidence type="ECO:0000313" key="8">
    <source>
        <dbReference type="EMBL" id="RDL38109.1"/>
    </source>
</evidence>
<dbReference type="SUPFAM" id="SSF47113">
    <property type="entry name" value="Histone-fold"/>
    <property type="match status" value="2"/>
</dbReference>
<evidence type="ECO:0000256" key="4">
    <source>
        <dbReference type="ARBA" id="ARBA00023242"/>
    </source>
</evidence>
<dbReference type="GO" id="GO:0046982">
    <property type="term" value="F:protein heterodimerization activity"/>
    <property type="evidence" value="ECO:0007669"/>
    <property type="project" value="InterPro"/>
</dbReference>
<evidence type="ECO:0000256" key="6">
    <source>
        <dbReference type="ARBA" id="ARBA00040136"/>
    </source>
</evidence>
<dbReference type="Pfam" id="PF17242">
    <property type="entry name" value="DUF5315"/>
    <property type="match status" value="1"/>
</dbReference>
<dbReference type="Pfam" id="PF02269">
    <property type="entry name" value="TFIID-18kDa"/>
    <property type="match status" value="1"/>
</dbReference>
<keyword evidence="2" id="KW-0805">Transcription regulation</keyword>
<proteinExistence type="inferred from homology"/>
<evidence type="ECO:0000313" key="9">
    <source>
        <dbReference type="Proteomes" id="UP000254866"/>
    </source>
</evidence>
<dbReference type="EMBL" id="NPIC01000003">
    <property type="protein sequence ID" value="RDL38109.1"/>
    <property type="molecule type" value="Genomic_DNA"/>
</dbReference>
<reference evidence="8 9" key="1">
    <citation type="journal article" date="2018" name="IMA Fungus">
        <title>IMA Genome-F 9: Draft genome sequence of Annulohypoxylon stygium, Aspergillus mulundensis, Berkeleyomyces basicola (syn. Thielaviopsis basicola), Ceratocystis smalleyi, two Cercospora beticola strains, Coleophoma cylindrospora, Fusarium fracticaudum, Phialophora cf. hyalina, and Morchella septimelata.</title>
        <authorList>
            <person name="Wingfield B.D."/>
            <person name="Bills G.F."/>
            <person name="Dong Y."/>
            <person name="Huang W."/>
            <person name="Nel W.J."/>
            <person name="Swalarsk-Parry B.S."/>
            <person name="Vaghefi N."/>
            <person name="Wilken P.M."/>
            <person name="An Z."/>
            <person name="de Beer Z.W."/>
            <person name="De Vos L."/>
            <person name="Chen L."/>
            <person name="Duong T.A."/>
            <person name="Gao Y."/>
            <person name="Hammerbacher A."/>
            <person name="Kikkert J.R."/>
            <person name="Li Y."/>
            <person name="Li H."/>
            <person name="Li K."/>
            <person name="Li Q."/>
            <person name="Liu X."/>
            <person name="Ma X."/>
            <person name="Naidoo K."/>
            <person name="Pethybridge S.J."/>
            <person name="Sun J."/>
            <person name="Steenkamp E.T."/>
            <person name="van der Nest M.A."/>
            <person name="van Wyk S."/>
            <person name="Wingfield M.J."/>
            <person name="Xiong C."/>
            <person name="Yue Q."/>
            <person name="Zhang X."/>
        </authorList>
    </citation>
    <scope>NUCLEOTIDE SEQUENCE [LARGE SCALE GENOMIC DNA]</scope>
    <source>
        <strain evidence="8 9">BP 5553</strain>
    </source>
</reference>
<evidence type="ECO:0000256" key="7">
    <source>
        <dbReference type="SAM" id="MobiDB-lite"/>
    </source>
</evidence>
<dbReference type="Proteomes" id="UP000254866">
    <property type="component" value="Unassembled WGS sequence"/>
</dbReference>
<keyword evidence="9" id="KW-1185">Reference proteome</keyword>
<evidence type="ECO:0000256" key="1">
    <source>
        <dbReference type="ARBA" id="ARBA00004123"/>
    </source>
</evidence>
<dbReference type="OrthoDB" id="4158841at2759"/>
<evidence type="ECO:0000256" key="3">
    <source>
        <dbReference type="ARBA" id="ARBA00023163"/>
    </source>
</evidence>
<dbReference type="GO" id="GO:0051123">
    <property type="term" value="P:RNA polymerase II preinitiation complex assembly"/>
    <property type="evidence" value="ECO:0007669"/>
    <property type="project" value="TreeGrafter"/>
</dbReference>
<dbReference type="InterPro" id="IPR009072">
    <property type="entry name" value="Histone-fold"/>
</dbReference>
<dbReference type="RefSeq" id="XP_031870765.1">
    <property type="nucleotide sequence ID" value="XM_032014165.1"/>
</dbReference>
<comment type="subcellular location">
    <subcellularLocation>
        <location evidence="1">Nucleus</location>
    </subcellularLocation>
</comment>
<feature type="region of interest" description="Disordered" evidence="7">
    <location>
        <begin position="161"/>
        <end position="206"/>
    </location>
</feature>
<feature type="region of interest" description="Disordered" evidence="7">
    <location>
        <begin position="1"/>
        <end position="100"/>
    </location>
</feature>
<dbReference type="AlphaFoldDB" id="A0A370TRF8"/>
<protein>
    <recommendedName>
        <fullName evidence="6">Transcription initiation factor TFIID subunit 13</fullName>
    </recommendedName>
</protein>
<evidence type="ECO:0000256" key="2">
    <source>
        <dbReference type="ARBA" id="ARBA00023015"/>
    </source>
</evidence>
<sequence length="501" mass="54724">MFRQQQPSSPKSESKHLRDPPPALFLGPPSQNASHVSLLGANTPIGPPDLSTLTSSHPSMLRQRSRSNIDVDAAGGPSLPRPSLPRPRQESEGKKQADRTDALWAEMQSTLEEVKLTAVNGTHVFGQEHAKALDQLREAQIGLAQAWARSEADEVVDSIDEESKGLNDARGLPSGSEGRSVRDTMGSTATGAGGPESSGLNAENIESKLNDTEADILLARRRREANDRYFQRVNGGVLDVVAKLEQVAAAMRAVEQESRDIWGETENVISPLSVVNAAWYRQARNASKPPNILIANEQRNLKYASANQQALPTLSQRPIDIDIDINDTDSLPLLDPAIRKSVVHPNLPNIRAMEPRARVGKNRGQQNFSDQELQHFLFAYGDVHQSLDTTRKVFDELLTDFITELCFEAARSAQLAGRQKIKLDDIKFACRKNPIYLGKIEEVMSKKEEIDKAKKLVDVNDDKITKSGVKALEEPLGDADDDADADARTVGGKSSGTGAGK</sequence>
<keyword evidence="3" id="KW-0804">Transcription</keyword>